<evidence type="ECO:0000313" key="7">
    <source>
        <dbReference type="Proteomes" id="UP000076837"/>
    </source>
</evidence>
<keyword evidence="7" id="KW-1185">Reference proteome</keyword>
<reference evidence="6 7" key="1">
    <citation type="journal article" date="2016" name="Sci. Rep.">
        <title>Draft genome sequencing and secretome analysis of fungal phytopathogen Ascochyta rabiei provides insight into the necrotrophic effector repertoire.</title>
        <authorList>
            <person name="Verma S."/>
            <person name="Gazara R.K."/>
            <person name="Nizam S."/>
            <person name="Parween S."/>
            <person name="Chattopadhyay D."/>
            <person name="Verma P.K."/>
        </authorList>
    </citation>
    <scope>NUCLEOTIDE SEQUENCE [LARGE SCALE GENOMIC DNA]</scope>
    <source>
        <strain evidence="6 7">ArDII</strain>
    </source>
</reference>
<keyword evidence="2" id="KW-0521">NADP</keyword>
<organism evidence="6 7">
    <name type="scientific">Didymella rabiei</name>
    <name type="common">Chickpea ascochyta blight fungus</name>
    <name type="synonym">Mycosphaerella rabiei</name>
    <dbReference type="NCBI Taxonomy" id="5454"/>
    <lineage>
        <taxon>Eukaryota</taxon>
        <taxon>Fungi</taxon>
        <taxon>Dikarya</taxon>
        <taxon>Ascomycota</taxon>
        <taxon>Pezizomycotina</taxon>
        <taxon>Dothideomycetes</taxon>
        <taxon>Pleosporomycetidae</taxon>
        <taxon>Pleosporales</taxon>
        <taxon>Pleosporineae</taxon>
        <taxon>Didymellaceae</taxon>
        <taxon>Ascochyta</taxon>
    </lineage>
</organism>
<evidence type="ECO:0000256" key="3">
    <source>
        <dbReference type="ARBA" id="ARBA00023002"/>
    </source>
</evidence>
<dbReference type="PRINTS" id="PR00080">
    <property type="entry name" value="SDRFAMILY"/>
</dbReference>
<gene>
    <name evidence="6" type="ORF">ST47_g8421</name>
</gene>
<proteinExistence type="inferred from homology"/>
<keyword evidence="3" id="KW-0560">Oxidoreductase</keyword>
<dbReference type="EMBL" id="JYNV01000281">
    <property type="protein sequence ID" value="KZM20331.1"/>
    <property type="molecule type" value="Genomic_DNA"/>
</dbReference>
<dbReference type="GO" id="GO:0016491">
    <property type="term" value="F:oxidoreductase activity"/>
    <property type="evidence" value="ECO:0007669"/>
    <property type="project" value="UniProtKB-KW"/>
</dbReference>
<dbReference type="Pfam" id="PF00106">
    <property type="entry name" value="adh_short"/>
    <property type="match status" value="1"/>
</dbReference>
<dbReference type="GO" id="GO:0016020">
    <property type="term" value="C:membrane"/>
    <property type="evidence" value="ECO:0007669"/>
    <property type="project" value="TreeGrafter"/>
</dbReference>
<evidence type="ECO:0000256" key="2">
    <source>
        <dbReference type="ARBA" id="ARBA00022857"/>
    </source>
</evidence>
<dbReference type="Gene3D" id="3.40.50.720">
    <property type="entry name" value="NAD(P)-binding Rossmann-like Domain"/>
    <property type="match status" value="1"/>
</dbReference>
<name>A0A162Z0G3_DIDRA</name>
<dbReference type="PANTHER" id="PTHR44196:SF1">
    <property type="entry name" value="DEHYDROGENASE_REDUCTASE SDR FAMILY MEMBER 7B"/>
    <property type="match status" value="1"/>
</dbReference>
<evidence type="ECO:0000256" key="4">
    <source>
        <dbReference type="ARBA" id="ARBA00037096"/>
    </source>
</evidence>
<evidence type="ECO:0000256" key="1">
    <source>
        <dbReference type="ARBA" id="ARBA00006484"/>
    </source>
</evidence>
<protein>
    <submittedName>
        <fullName evidence="6">Oxidoreductase</fullName>
    </submittedName>
</protein>
<sequence>MASEQAPPLPPDSGYDFVGMANLHNDIYPAIDATSNPTLKQSGKVVLITGAGRGIGRAIALQYAHASASTIILCARTSSELDEVSSAIQKTNSSVRVRKEVLSVTDGPAIKKLAASLCDQEGRLDVLVNNAGMSCSWAPLADTDLEAYWTVLEVNLKGPLLLLHAFLPLLAATAAAQAAHVNVVNVTSVGAVIVSPGGSAYGVSKLALQRMSEFVAAEYGGRGVNVVGLHPGSVETKLSSGVEEIKPYLIDTAELCGGFVVWLTSQERAWLNGRYVSATWDVGVLESKREEIVDGDKLKIKLVV</sequence>
<dbReference type="PROSITE" id="PS00061">
    <property type="entry name" value="ADH_SHORT"/>
    <property type="match status" value="1"/>
</dbReference>
<evidence type="ECO:0000256" key="5">
    <source>
        <dbReference type="RuleBase" id="RU000363"/>
    </source>
</evidence>
<accession>A0A162Z0G3</accession>
<comment type="similarity">
    <text evidence="1 5">Belongs to the short-chain dehydrogenases/reductases (SDR) family.</text>
</comment>
<dbReference type="Proteomes" id="UP000076837">
    <property type="component" value="Unassembled WGS sequence"/>
</dbReference>
<dbReference type="AlphaFoldDB" id="A0A162Z0G3"/>
<dbReference type="InterPro" id="IPR020904">
    <property type="entry name" value="Sc_DH/Rdtase_CS"/>
</dbReference>
<comment type="caution">
    <text evidence="6">The sequence shown here is derived from an EMBL/GenBank/DDBJ whole genome shotgun (WGS) entry which is preliminary data.</text>
</comment>
<comment type="function">
    <text evidence="4">Putative oxidoreductase.</text>
</comment>
<dbReference type="InterPro" id="IPR036291">
    <property type="entry name" value="NAD(P)-bd_dom_sf"/>
</dbReference>
<dbReference type="PANTHER" id="PTHR44196">
    <property type="entry name" value="DEHYDROGENASE/REDUCTASE SDR FAMILY MEMBER 7B"/>
    <property type="match status" value="1"/>
</dbReference>
<dbReference type="InterPro" id="IPR002347">
    <property type="entry name" value="SDR_fam"/>
</dbReference>
<dbReference type="PRINTS" id="PR00081">
    <property type="entry name" value="GDHRDH"/>
</dbReference>
<evidence type="ECO:0000313" key="6">
    <source>
        <dbReference type="EMBL" id="KZM20331.1"/>
    </source>
</evidence>
<dbReference type="SUPFAM" id="SSF51735">
    <property type="entry name" value="NAD(P)-binding Rossmann-fold domains"/>
    <property type="match status" value="1"/>
</dbReference>
<dbReference type="STRING" id="5454.A0A162Z0G3"/>
<dbReference type="CDD" id="cd05233">
    <property type="entry name" value="SDR_c"/>
    <property type="match status" value="1"/>
</dbReference>